<gene>
    <name evidence="1" type="ORF">TSPI_08564</name>
</gene>
<name>A0ABR3KFG9_TRISP</name>
<evidence type="ECO:0000313" key="1">
    <source>
        <dbReference type="EMBL" id="KAL1236951.1"/>
    </source>
</evidence>
<comment type="caution">
    <text evidence="1">The sequence shown here is derived from an EMBL/GenBank/DDBJ whole genome shotgun (WGS) entry which is preliminary data.</text>
</comment>
<sequence>MIFSSSISAELFVVHPWHINFKRSNAELLTGSVNFYPNIANIAQHDYANSATAMQIKLLSLESGEQQRHLANAIHASRRR</sequence>
<dbReference type="Proteomes" id="UP001558632">
    <property type="component" value="Unassembled WGS sequence"/>
</dbReference>
<accession>A0ABR3KFG9</accession>
<evidence type="ECO:0000313" key="2">
    <source>
        <dbReference type="Proteomes" id="UP001558632"/>
    </source>
</evidence>
<keyword evidence="2" id="KW-1185">Reference proteome</keyword>
<dbReference type="EMBL" id="JBEUSY010000358">
    <property type="protein sequence ID" value="KAL1236951.1"/>
    <property type="molecule type" value="Genomic_DNA"/>
</dbReference>
<reference evidence="1 2" key="1">
    <citation type="submission" date="2024-07" db="EMBL/GenBank/DDBJ databases">
        <title>Enhanced genomic and transcriptomic resources for Trichinella pseudospiralis and T. spiralis underpin the discovery of pronounced molecular differences between stages and species.</title>
        <authorList>
            <person name="Pasi K.K."/>
            <person name="La Rosa G."/>
            <person name="Gomez-Morales M.A."/>
            <person name="Tosini F."/>
            <person name="Sumanam S."/>
            <person name="Young N.D."/>
            <person name="Chang B.C."/>
            <person name="Robin G.B."/>
        </authorList>
    </citation>
    <scope>NUCLEOTIDE SEQUENCE [LARGE SCALE GENOMIC DNA]</scope>
    <source>
        <strain evidence="1">ISS534</strain>
    </source>
</reference>
<proteinExistence type="predicted"/>
<organism evidence="1 2">
    <name type="scientific">Trichinella spiralis</name>
    <name type="common">Trichina worm</name>
    <dbReference type="NCBI Taxonomy" id="6334"/>
    <lineage>
        <taxon>Eukaryota</taxon>
        <taxon>Metazoa</taxon>
        <taxon>Ecdysozoa</taxon>
        <taxon>Nematoda</taxon>
        <taxon>Enoplea</taxon>
        <taxon>Dorylaimia</taxon>
        <taxon>Trichinellida</taxon>
        <taxon>Trichinellidae</taxon>
        <taxon>Trichinella</taxon>
    </lineage>
</organism>
<protein>
    <submittedName>
        <fullName evidence="1">Kallikrein 1-related peptidase</fullName>
    </submittedName>
</protein>